<evidence type="ECO:0000313" key="1">
    <source>
        <dbReference type="EMBL" id="CAD8627301.1"/>
    </source>
</evidence>
<accession>A0A7S0LZR3</accession>
<name>A0A7S0LZR3_9CRYP</name>
<proteinExistence type="predicted"/>
<dbReference type="AlphaFoldDB" id="A0A7S0LZR3"/>
<protein>
    <submittedName>
        <fullName evidence="1">Uncharacterized protein</fullName>
    </submittedName>
</protein>
<gene>
    <name evidence="1" type="ORF">CCUR1050_LOCUS4979</name>
</gene>
<organism evidence="1">
    <name type="scientific">Cryptomonas curvata</name>
    <dbReference type="NCBI Taxonomy" id="233186"/>
    <lineage>
        <taxon>Eukaryota</taxon>
        <taxon>Cryptophyceae</taxon>
        <taxon>Cryptomonadales</taxon>
        <taxon>Cryptomonadaceae</taxon>
        <taxon>Cryptomonas</taxon>
    </lineage>
</organism>
<reference evidence="1" key="1">
    <citation type="submission" date="2021-01" db="EMBL/GenBank/DDBJ databases">
        <authorList>
            <person name="Corre E."/>
            <person name="Pelletier E."/>
            <person name="Niang G."/>
            <person name="Scheremetjew M."/>
            <person name="Finn R."/>
            <person name="Kale V."/>
            <person name="Holt S."/>
            <person name="Cochrane G."/>
            <person name="Meng A."/>
            <person name="Brown T."/>
            <person name="Cohen L."/>
        </authorList>
    </citation>
    <scope>NUCLEOTIDE SEQUENCE</scope>
    <source>
        <strain evidence="1">CCAP979/52</strain>
    </source>
</reference>
<sequence>MSGCLFDSFICIAMQRLSTLIQVIIYVDLKQDWSLQRLAGQNCNDSPDAAVCGTNASSSLWGAAVINNDLTRRLSVLGFKHELNWQPILSWPALQPTTYNYWKSQTSPLLLWGRLRPCR</sequence>
<dbReference type="EMBL" id="HBEZ01008951">
    <property type="protein sequence ID" value="CAD8627301.1"/>
    <property type="molecule type" value="Transcribed_RNA"/>
</dbReference>